<feature type="region of interest" description="Disordered" evidence="1">
    <location>
        <begin position="1"/>
        <end position="22"/>
    </location>
</feature>
<comment type="caution">
    <text evidence="2">The sequence shown here is derived from an EMBL/GenBank/DDBJ whole genome shotgun (WGS) entry which is preliminary data.</text>
</comment>
<gene>
    <name evidence="2" type="ORF">NQ318_019643</name>
</gene>
<dbReference type="AlphaFoldDB" id="A0AAV8Z5U2"/>
<organism evidence="2 3">
    <name type="scientific">Aromia moschata</name>
    <dbReference type="NCBI Taxonomy" id="1265417"/>
    <lineage>
        <taxon>Eukaryota</taxon>
        <taxon>Metazoa</taxon>
        <taxon>Ecdysozoa</taxon>
        <taxon>Arthropoda</taxon>
        <taxon>Hexapoda</taxon>
        <taxon>Insecta</taxon>
        <taxon>Pterygota</taxon>
        <taxon>Neoptera</taxon>
        <taxon>Endopterygota</taxon>
        <taxon>Coleoptera</taxon>
        <taxon>Polyphaga</taxon>
        <taxon>Cucujiformia</taxon>
        <taxon>Chrysomeloidea</taxon>
        <taxon>Cerambycidae</taxon>
        <taxon>Cerambycinae</taxon>
        <taxon>Callichromatini</taxon>
        <taxon>Aromia</taxon>
    </lineage>
</organism>
<reference evidence="2" key="1">
    <citation type="journal article" date="2023" name="Insect Mol. Biol.">
        <title>Genome sequencing provides insights into the evolution of gene families encoding plant cell wall-degrading enzymes in longhorned beetles.</title>
        <authorList>
            <person name="Shin N.R."/>
            <person name="Okamura Y."/>
            <person name="Kirsch R."/>
            <person name="Pauchet Y."/>
        </authorList>
    </citation>
    <scope>NUCLEOTIDE SEQUENCE</scope>
    <source>
        <strain evidence="2">AMC_N1</strain>
    </source>
</reference>
<evidence type="ECO:0000313" key="2">
    <source>
        <dbReference type="EMBL" id="KAJ8958876.1"/>
    </source>
</evidence>
<keyword evidence="3" id="KW-1185">Reference proteome</keyword>
<protein>
    <submittedName>
        <fullName evidence="2">Uncharacterized protein</fullName>
    </submittedName>
</protein>
<proteinExistence type="predicted"/>
<dbReference type="Proteomes" id="UP001162162">
    <property type="component" value="Unassembled WGS sequence"/>
</dbReference>
<evidence type="ECO:0000256" key="1">
    <source>
        <dbReference type="SAM" id="MobiDB-lite"/>
    </source>
</evidence>
<dbReference type="EMBL" id="JAPWTK010000015">
    <property type="protein sequence ID" value="KAJ8958876.1"/>
    <property type="molecule type" value="Genomic_DNA"/>
</dbReference>
<name>A0AAV8Z5U2_9CUCU</name>
<evidence type="ECO:0000313" key="3">
    <source>
        <dbReference type="Proteomes" id="UP001162162"/>
    </source>
</evidence>
<sequence>MNSTVQHKCKRKAQNGSHEEFQTHQGTEYLPIRIFCDQGLGTAVNSFTHISDAIKMIHNDLNCCYWYYCHCTSKAKMIPNSVVDPINLALSLSSCKYTKRKEIQFEGTDATPAEFRNSPDDTKNGA</sequence>
<accession>A0AAV8Z5U2</accession>